<gene>
    <name evidence="1" type="ORF">AKJ09_02211</name>
</gene>
<evidence type="ECO:0000313" key="1">
    <source>
        <dbReference type="EMBL" id="AKU95547.1"/>
    </source>
</evidence>
<dbReference type="KEGG" id="llu:AKJ09_02211"/>
<organism evidence="1 2">
    <name type="scientific">Labilithrix luteola</name>
    <dbReference type="NCBI Taxonomy" id="1391654"/>
    <lineage>
        <taxon>Bacteria</taxon>
        <taxon>Pseudomonadati</taxon>
        <taxon>Myxococcota</taxon>
        <taxon>Polyangia</taxon>
        <taxon>Polyangiales</taxon>
        <taxon>Labilitrichaceae</taxon>
        <taxon>Labilithrix</taxon>
    </lineage>
</organism>
<dbReference type="EMBL" id="CP012333">
    <property type="protein sequence ID" value="AKU95547.1"/>
    <property type="molecule type" value="Genomic_DNA"/>
</dbReference>
<proteinExistence type="predicted"/>
<name>A0A0K1PPV0_9BACT</name>
<sequence length="47" mass="5802">MERRDLRRNRVTISRDNHAFNRSYETEMRIARMDFDTDTQGRCRSHT</sequence>
<dbReference type="Proteomes" id="UP000064967">
    <property type="component" value="Chromosome"/>
</dbReference>
<accession>A0A0K1PPV0</accession>
<evidence type="ECO:0000313" key="2">
    <source>
        <dbReference type="Proteomes" id="UP000064967"/>
    </source>
</evidence>
<keyword evidence="2" id="KW-1185">Reference proteome</keyword>
<protein>
    <submittedName>
        <fullName evidence="1">Uncharacterized protein</fullName>
    </submittedName>
</protein>
<dbReference type="AlphaFoldDB" id="A0A0K1PPV0"/>
<reference evidence="1 2" key="1">
    <citation type="submission" date="2015-08" db="EMBL/GenBank/DDBJ databases">
        <authorList>
            <person name="Babu N.S."/>
            <person name="Beckwith C.J."/>
            <person name="Beseler K.G."/>
            <person name="Brison A."/>
            <person name="Carone J.V."/>
            <person name="Caskin T.P."/>
            <person name="Diamond M."/>
            <person name="Durham M.E."/>
            <person name="Foxe J.M."/>
            <person name="Go M."/>
            <person name="Henderson B.A."/>
            <person name="Jones I.B."/>
            <person name="McGettigan J.A."/>
            <person name="Micheletti S.J."/>
            <person name="Nasrallah M.E."/>
            <person name="Ortiz D."/>
            <person name="Piller C.R."/>
            <person name="Privatt S.R."/>
            <person name="Schneider S.L."/>
            <person name="Sharp S."/>
            <person name="Smith T.C."/>
            <person name="Stanton J.D."/>
            <person name="Ullery H.E."/>
            <person name="Wilson R.J."/>
            <person name="Serrano M.G."/>
            <person name="Buck G."/>
            <person name="Lee V."/>
            <person name="Wang Y."/>
            <person name="Carvalho R."/>
            <person name="Voegtly L."/>
            <person name="Shi R."/>
            <person name="Duckworth R."/>
            <person name="Johnson A."/>
            <person name="Loviza R."/>
            <person name="Walstead R."/>
            <person name="Shah Z."/>
            <person name="Kiflezghi M."/>
            <person name="Wade K."/>
            <person name="Ball S.L."/>
            <person name="Bradley K.W."/>
            <person name="Asai D.J."/>
            <person name="Bowman C.A."/>
            <person name="Russell D.A."/>
            <person name="Pope W.H."/>
            <person name="Jacobs-Sera D."/>
            <person name="Hendrix R.W."/>
            <person name="Hatfull G.F."/>
        </authorList>
    </citation>
    <scope>NUCLEOTIDE SEQUENCE [LARGE SCALE GENOMIC DNA]</scope>
    <source>
        <strain evidence="1 2">DSM 27648</strain>
    </source>
</reference>